<evidence type="ECO:0000256" key="1">
    <source>
        <dbReference type="SAM" id="MobiDB-lite"/>
    </source>
</evidence>
<dbReference type="OMA" id="PNSHEQG"/>
<protein>
    <submittedName>
        <fullName evidence="2">Uncharacterized protein</fullName>
    </submittedName>
</protein>
<evidence type="ECO:0000313" key="3">
    <source>
        <dbReference type="Proteomes" id="UP000054928"/>
    </source>
</evidence>
<evidence type="ECO:0000313" key="2">
    <source>
        <dbReference type="EMBL" id="CEG41924.1"/>
    </source>
</evidence>
<dbReference type="OrthoDB" id="116551at2759"/>
<proteinExistence type="predicted"/>
<dbReference type="RefSeq" id="XP_024578293.1">
    <property type="nucleotide sequence ID" value="XM_024727746.1"/>
</dbReference>
<accession>A0A0P1AM01</accession>
<keyword evidence="3" id="KW-1185">Reference proteome</keyword>
<reference evidence="3" key="1">
    <citation type="submission" date="2014-09" db="EMBL/GenBank/DDBJ databases">
        <authorList>
            <person name="Sharma Rahul"/>
            <person name="Thines Marco"/>
        </authorList>
    </citation>
    <scope>NUCLEOTIDE SEQUENCE [LARGE SCALE GENOMIC DNA]</scope>
</reference>
<organism evidence="2 3">
    <name type="scientific">Plasmopara halstedii</name>
    <name type="common">Downy mildew of sunflower</name>
    <dbReference type="NCBI Taxonomy" id="4781"/>
    <lineage>
        <taxon>Eukaryota</taxon>
        <taxon>Sar</taxon>
        <taxon>Stramenopiles</taxon>
        <taxon>Oomycota</taxon>
        <taxon>Peronosporomycetes</taxon>
        <taxon>Peronosporales</taxon>
        <taxon>Peronosporaceae</taxon>
        <taxon>Plasmopara</taxon>
    </lineage>
</organism>
<dbReference type="Proteomes" id="UP000054928">
    <property type="component" value="Unassembled WGS sequence"/>
</dbReference>
<dbReference type="EMBL" id="CCYD01000610">
    <property type="protein sequence ID" value="CEG41924.1"/>
    <property type="molecule type" value="Genomic_DNA"/>
</dbReference>
<feature type="region of interest" description="Disordered" evidence="1">
    <location>
        <begin position="26"/>
        <end position="76"/>
    </location>
</feature>
<name>A0A0P1AM01_PLAHL</name>
<dbReference type="AlphaFoldDB" id="A0A0P1AM01"/>
<dbReference type="GeneID" id="36407291"/>
<sequence>MNSKRTLSDVDRRRLRAANEITSNLSAMAAQELPQDGKYPNSHEQGKKRKIVSQEPFDARRNYVHKPPQFMHEDRPNIDEAELQLLIVESQRLDFEVSKWKQQQALRRETLQLKSEEISLKEATTKQKQETQMMEIRAKVFDALEKAGKGPDEVNEYFALLQG</sequence>